<comment type="caution">
    <text evidence="2">The sequence shown here is derived from an EMBL/GenBank/DDBJ whole genome shotgun (WGS) entry which is preliminary data.</text>
</comment>
<sequence>MAGLSIAPVSLTPALLGGQPATASAAELSKRREIKATAQKFEASFLSTMMQQMFEGVNTSAPFGGGPGEEMFRSLMTDAMATQMTKAGGIGIAHTVQQEMLKLQGLK</sequence>
<accession>A0A328B537</accession>
<protein>
    <submittedName>
        <fullName evidence="2">Chemotaxis protein chel</fullName>
    </submittedName>
</protein>
<dbReference type="OrthoDB" id="7862954at2"/>
<gene>
    <name evidence="2" type="ORF">DJ021_15120</name>
</gene>
<dbReference type="EMBL" id="QFYP01000001">
    <property type="protein sequence ID" value="RAK61046.1"/>
    <property type="molecule type" value="Genomic_DNA"/>
</dbReference>
<dbReference type="AlphaFoldDB" id="A0A328B537"/>
<evidence type="ECO:0000313" key="3">
    <source>
        <dbReference type="Proteomes" id="UP000249842"/>
    </source>
</evidence>
<dbReference type="Pfam" id="PF10135">
    <property type="entry name" value="Rod-binding"/>
    <property type="match status" value="1"/>
</dbReference>
<dbReference type="RefSeq" id="WP_111458338.1">
    <property type="nucleotide sequence ID" value="NZ_QFYP01000001.1"/>
</dbReference>
<organism evidence="2 3">
    <name type="scientific">Phenylobacterium hankyongense</name>
    <dbReference type="NCBI Taxonomy" id="1813876"/>
    <lineage>
        <taxon>Bacteria</taxon>
        <taxon>Pseudomonadati</taxon>
        <taxon>Pseudomonadota</taxon>
        <taxon>Alphaproteobacteria</taxon>
        <taxon>Caulobacterales</taxon>
        <taxon>Caulobacteraceae</taxon>
        <taxon>Phenylobacterium</taxon>
    </lineage>
</organism>
<evidence type="ECO:0000259" key="1">
    <source>
        <dbReference type="Pfam" id="PF10135"/>
    </source>
</evidence>
<keyword evidence="3" id="KW-1185">Reference proteome</keyword>
<feature type="domain" description="Flagellar protein FlgJ N-terminal" evidence="1">
    <location>
        <begin position="51"/>
        <end position="96"/>
    </location>
</feature>
<name>A0A328B537_9CAUL</name>
<reference evidence="3" key="1">
    <citation type="submission" date="2018-05" db="EMBL/GenBank/DDBJ databases">
        <authorList>
            <person name="Li X."/>
        </authorList>
    </citation>
    <scope>NUCLEOTIDE SEQUENCE [LARGE SCALE GENOMIC DNA]</scope>
    <source>
        <strain evidence="3">HKS-05</strain>
    </source>
</reference>
<proteinExistence type="predicted"/>
<dbReference type="InterPro" id="IPR019301">
    <property type="entry name" value="Flagellar_prot_FlgJ_N"/>
</dbReference>
<evidence type="ECO:0000313" key="2">
    <source>
        <dbReference type="EMBL" id="RAK61046.1"/>
    </source>
</evidence>
<dbReference type="Proteomes" id="UP000249842">
    <property type="component" value="Unassembled WGS sequence"/>
</dbReference>